<reference evidence="1 2" key="1">
    <citation type="submission" date="2019-03" db="EMBL/GenBank/DDBJ databases">
        <title>Genomic Encyclopedia of Archaeal and Bacterial Type Strains, Phase II (KMG-II): from individual species to whole genera.</title>
        <authorList>
            <person name="Goeker M."/>
        </authorList>
    </citation>
    <scope>NUCLEOTIDE SEQUENCE [LARGE SCALE GENOMIC DNA]</scope>
    <source>
        <strain evidence="1 2">RL-C</strain>
    </source>
</reference>
<evidence type="ECO:0000313" key="1">
    <source>
        <dbReference type="EMBL" id="TCN65354.1"/>
    </source>
</evidence>
<gene>
    <name evidence="1" type="ORF">CLV25_11133</name>
</gene>
<organism evidence="1 2">
    <name type="scientific">Acetobacteroides hydrogenigenes</name>
    <dbReference type="NCBI Taxonomy" id="979970"/>
    <lineage>
        <taxon>Bacteria</taxon>
        <taxon>Pseudomonadati</taxon>
        <taxon>Bacteroidota</taxon>
        <taxon>Bacteroidia</taxon>
        <taxon>Bacteroidales</taxon>
        <taxon>Rikenellaceae</taxon>
        <taxon>Acetobacteroides</taxon>
    </lineage>
</organism>
<dbReference type="Proteomes" id="UP000294830">
    <property type="component" value="Unassembled WGS sequence"/>
</dbReference>
<proteinExistence type="predicted"/>
<sequence length="115" mass="13162">MITKELYIGVLLFSNRHDASRNVKNRDTKYPLANLSLIKTHGALWHLANAELALLGCIAVELKKRSKTAINRQTNQNHTPVQPPPGLRFAFLLLRITVWRKLFRKVEFSVAELCL</sequence>
<dbReference type="AlphaFoldDB" id="A0A4R2EGH8"/>
<protein>
    <submittedName>
        <fullName evidence="1">Uncharacterized protein</fullName>
    </submittedName>
</protein>
<name>A0A4R2EGH8_9BACT</name>
<accession>A0A4R2EGH8</accession>
<dbReference type="EMBL" id="SLWB01000011">
    <property type="protein sequence ID" value="TCN65354.1"/>
    <property type="molecule type" value="Genomic_DNA"/>
</dbReference>
<keyword evidence="2" id="KW-1185">Reference proteome</keyword>
<comment type="caution">
    <text evidence="1">The sequence shown here is derived from an EMBL/GenBank/DDBJ whole genome shotgun (WGS) entry which is preliminary data.</text>
</comment>
<evidence type="ECO:0000313" key="2">
    <source>
        <dbReference type="Proteomes" id="UP000294830"/>
    </source>
</evidence>